<dbReference type="Proteomes" id="UP000887116">
    <property type="component" value="Unassembled WGS sequence"/>
</dbReference>
<sequence>MSLGNIRQLSVNSSHPYHLNERHSQSDARKYPTLSFSATDTTPQFISSGFAPTVRVLARPRILVRIAFRIGIVGENCSRGMKIRDSSINLWDGKHNTLMCINAFKISFVGVRLPFLSLCAIVLLACF</sequence>
<keyword evidence="2" id="KW-1185">Reference proteome</keyword>
<evidence type="ECO:0000313" key="1">
    <source>
        <dbReference type="EMBL" id="GFQ76063.1"/>
    </source>
</evidence>
<dbReference type="AlphaFoldDB" id="A0A8X6G7G4"/>
<organism evidence="1 2">
    <name type="scientific">Trichonephila clavata</name>
    <name type="common">Joro spider</name>
    <name type="synonym">Nephila clavata</name>
    <dbReference type="NCBI Taxonomy" id="2740835"/>
    <lineage>
        <taxon>Eukaryota</taxon>
        <taxon>Metazoa</taxon>
        <taxon>Ecdysozoa</taxon>
        <taxon>Arthropoda</taxon>
        <taxon>Chelicerata</taxon>
        <taxon>Arachnida</taxon>
        <taxon>Araneae</taxon>
        <taxon>Araneomorphae</taxon>
        <taxon>Entelegynae</taxon>
        <taxon>Araneoidea</taxon>
        <taxon>Nephilidae</taxon>
        <taxon>Trichonephila</taxon>
    </lineage>
</organism>
<dbReference type="EMBL" id="BMAO01011746">
    <property type="protein sequence ID" value="GFQ76063.1"/>
    <property type="molecule type" value="Genomic_DNA"/>
</dbReference>
<accession>A0A8X6G7G4</accession>
<evidence type="ECO:0000313" key="2">
    <source>
        <dbReference type="Proteomes" id="UP000887116"/>
    </source>
</evidence>
<reference evidence="1" key="1">
    <citation type="submission" date="2020-07" db="EMBL/GenBank/DDBJ databases">
        <title>Multicomponent nature underlies the extraordinary mechanical properties of spider dragline silk.</title>
        <authorList>
            <person name="Kono N."/>
            <person name="Nakamura H."/>
            <person name="Mori M."/>
            <person name="Yoshida Y."/>
            <person name="Ohtoshi R."/>
            <person name="Malay A.D."/>
            <person name="Moran D.A.P."/>
            <person name="Tomita M."/>
            <person name="Numata K."/>
            <person name="Arakawa K."/>
        </authorList>
    </citation>
    <scope>NUCLEOTIDE SEQUENCE</scope>
</reference>
<name>A0A8X6G7G4_TRICU</name>
<protein>
    <submittedName>
        <fullName evidence="1">Uncharacterized protein</fullName>
    </submittedName>
</protein>
<comment type="caution">
    <text evidence="1">The sequence shown here is derived from an EMBL/GenBank/DDBJ whole genome shotgun (WGS) entry which is preliminary data.</text>
</comment>
<gene>
    <name evidence="1" type="ORF">TNCT_103631</name>
</gene>
<proteinExistence type="predicted"/>